<reference evidence="2 3" key="1">
    <citation type="submission" date="2024-02" db="EMBL/GenBank/DDBJ databases">
        <authorList>
            <person name="Chen Y."/>
            <person name="Shah S."/>
            <person name="Dougan E. K."/>
            <person name="Thang M."/>
            <person name="Chan C."/>
        </authorList>
    </citation>
    <scope>NUCLEOTIDE SEQUENCE [LARGE SCALE GENOMIC DNA]</scope>
</reference>
<protein>
    <submittedName>
        <fullName evidence="2">Uncharacterized protein</fullName>
    </submittedName>
</protein>
<gene>
    <name evidence="2" type="ORF">SCF082_LOCUS35761</name>
</gene>
<evidence type="ECO:0000313" key="3">
    <source>
        <dbReference type="Proteomes" id="UP001642464"/>
    </source>
</evidence>
<organism evidence="2 3">
    <name type="scientific">Durusdinium trenchii</name>
    <dbReference type="NCBI Taxonomy" id="1381693"/>
    <lineage>
        <taxon>Eukaryota</taxon>
        <taxon>Sar</taxon>
        <taxon>Alveolata</taxon>
        <taxon>Dinophyceae</taxon>
        <taxon>Suessiales</taxon>
        <taxon>Symbiodiniaceae</taxon>
        <taxon>Durusdinium</taxon>
    </lineage>
</organism>
<accession>A0ABP0PBG5</accession>
<dbReference type="Proteomes" id="UP001642464">
    <property type="component" value="Unassembled WGS sequence"/>
</dbReference>
<feature type="region of interest" description="Disordered" evidence="1">
    <location>
        <begin position="24"/>
        <end position="52"/>
    </location>
</feature>
<evidence type="ECO:0000313" key="2">
    <source>
        <dbReference type="EMBL" id="CAK9072832.1"/>
    </source>
</evidence>
<proteinExistence type="predicted"/>
<keyword evidence="3" id="KW-1185">Reference proteome</keyword>
<comment type="caution">
    <text evidence="2">The sequence shown here is derived from an EMBL/GenBank/DDBJ whole genome shotgun (WGS) entry which is preliminary data.</text>
</comment>
<dbReference type="EMBL" id="CAXAMM010034446">
    <property type="protein sequence ID" value="CAK9072832.1"/>
    <property type="molecule type" value="Genomic_DNA"/>
</dbReference>
<name>A0ABP0PBG5_9DINO</name>
<sequence length="776" mass="85437">MDNDSNTVDLAKFEEEAFQALAAKAKAKKGKGSPSVGSTKPMKRPSACPKVKNAPARTKFGCPRCRGALGGCSVCIQPTYKGIRLAGREAWAAKLARLQDFKGRLPAHSQAALESILNECKKSGIPELTSSKDQRAARRQLLDSMHGGQLGPLLQTAEVQALDGSTQNMVYCNALCNIAALYAKGGSFTELLQACHKKRPSSSFEPYSLILYSDEVIPGNILGKASRKSWRYYCTFKEFGKHISDENAWLCIAIEKSSFVASLCAGPGQIAGVILKSIFCDALIDPQCGGLLLKHSSGSMTLFFKLGIVVQDGLAHKALWNGKGDSGDHYCLLCANIRTSASTAPSSSMQARAVKYSDLALVSSSALLESVQRLHMKSKCCTKKEFQLWEMAAGITYDPCALLLNSALLEKGVLHPVEQFVHDWMHTVLQGTLPIVAYVAVDAVQCWELLHKQVSLWSFPKAWRANGLADCFEDKKLKKYKENERISLQASEMLTWYPVFRYFLMSSVVPQSIAPEATAAFLDMSSVLDLLHSGIPAGMATRDSLLARVEECLASFGKADFDKGWVKKFHWLLHLADEYGRHQMLPSCFTAERKHKAITKYATPMKYTGAYERSLLEQVVAQEVSVLQQPGCFTEGVHLTQPCNASKRCLQWLSDILGEDISQATTSLEAKLESGCRVSKGDVVLYTSVSSTMQFNVGQVLLHFQMHETCWTVLKMWTLVEKYKPGQQHVVCKATENMGLIEAADLLTPVAYAQANRENVTILLPFAIFAHDLHGR</sequence>
<evidence type="ECO:0000256" key="1">
    <source>
        <dbReference type="SAM" id="MobiDB-lite"/>
    </source>
</evidence>